<dbReference type="PANTHER" id="PTHR12592:SF0">
    <property type="entry name" value="ATP-DEPENDENT (S)-NAD(P)H-HYDRATE DEHYDRATASE"/>
    <property type="match status" value="1"/>
</dbReference>
<comment type="subunit">
    <text evidence="17">Homotetramer.</text>
</comment>
<evidence type="ECO:0000256" key="12">
    <source>
        <dbReference type="ARBA" id="ARBA00023239"/>
    </source>
</evidence>
<keyword evidence="7 17" id="KW-0067">ATP-binding</keyword>
<dbReference type="AlphaFoldDB" id="A0A327X0B3"/>
<feature type="domain" description="YjeF C-terminal" evidence="20">
    <location>
        <begin position="251"/>
        <end position="525"/>
    </location>
</feature>
<dbReference type="Gene3D" id="3.40.50.10260">
    <property type="entry name" value="YjeF N-terminal domain"/>
    <property type="match status" value="1"/>
</dbReference>
<comment type="function">
    <text evidence="18">Catalyzes the epimerization of the S- and R-forms of NAD(P)HX, a damaged form of NAD(P)H that is a result of enzymatic or heat-dependent hydration. This is a prerequisite for the S-specific NAD(P)H-hydrate dehydratase to allow the repair of both epimers of NAD(P)HX.</text>
</comment>
<evidence type="ECO:0000256" key="10">
    <source>
        <dbReference type="ARBA" id="ARBA00023027"/>
    </source>
</evidence>
<comment type="similarity">
    <text evidence="18">Belongs to the NnrE/AIBP family.</text>
</comment>
<dbReference type="InterPro" id="IPR030677">
    <property type="entry name" value="Nnr"/>
</dbReference>
<evidence type="ECO:0000259" key="21">
    <source>
        <dbReference type="PROSITE" id="PS51385"/>
    </source>
</evidence>
<dbReference type="GO" id="GO:0046496">
    <property type="term" value="P:nicotinamide nucleotide metabolic process"/>
    <property type="evidence" value="ECO:0007669"/>
    <property type="project" value="UniProtKB-UniRule"/>
</dbReference>
<feature type="binding site" evidence="17">
    <location>
        <begin position="440"/>
        <end position="444"/>
    </location>
    <ligand>
        <name>AMP</name>
        <dbReference type="ChEBI" id="CHEBI:456215"/>
    </ligand>
</feature>
<evidence type="ECO:0000256" key="8">
    <source>
        <dbReference type="ARBA" id="ARBA00022857"/>
    </source>
</evidence>
<keyword evidence="6 17" id="KW-0547">Nucleotide-binding</keyword>
<feature type="binding site" evidence="18">
    <location>
        <position position="84"/>
    </location>
    <ligand>
        <name>K(+)</name>
        <dbReference type="ChEBI" id="CHEBI:29103"/>
    </ligand>
</feature>
<evidence type="ECO:0000256" key="15">
    <source>
        <dbReference type="ARBA" id="ARBA00048238"/>
    </source>
</evidence>
<evidence type="ECO:0000256" key="4">
    <source>
        <dbReference type="ARBA" id="ARBA00009524"/>
    </source>
</evidence>
<comment type="catalytic activity">
    <reaction evidence="15 17 19">
        <text>(6S)-NADHX + ADP = AMP + phosphate + NADH + H(+)</text>
        <dbReference type="Rhea" id="RHEA:32223"/>
        <dbReference type="ChEBI" id="CHEBI:15378"/>
        <dbReference type="ChEBI" id="CHEBI:43474"/>
        <dbReference type="ChEBI" id="CHEBI:57945"/>
        <dbReference type="ChEBI" id="CHEBI:64074"/>
        <dbReference type="ChEBI" id="CHEBI:456215"/>
        <dbReference type="ChEBI" id="CHEBI:456216"/>
        <dbReference type="EC" id="4.2.1.136"/>
    </reaction>
</comment>
<gene>
    <name evidence="18" type="primary">nnrE</name>
    <name evidence="17" type="synonym">nnrD</name>
    <name evidence="22" type="ORF">LX87_01491</name>
</gene>
<dbReference type="SUPFAM" id="SSF53613">
    <property type="entry name" value="Ribokinase-like"/>
    <property type="match status" value="1"/>
</dbReference>
<comment type="similarity">
    <text evidence="3 19">In the N-terminal section; belongs to the NnrE/AIBP family.</text>
</comment>
<dbReference type="GO" id="GO:0052856">
    <property type="term" value="F:NAD(P)HX epimerase activity"/>
    <property type="evidence" value="ECO:0007669"/>
    <property type="project" value="UniProtKB-UniRule"/>
</dbReference>
<comment type="cofactor">
    <cofactor evidence="17">
        <name>Mg(2+)</name>
        <dbReference type="ChEBI" id="CHEBI:18420"/>
    </cofactor>
</comment>
<name>A0A327X0B3_LARAB</name>
<feature type="binding site" evidence="18">
    <location>
        <position position="183"/>
    </location>
    <ligand>
        <name>(6S)-NADPHX</name>
        <dbReference type="ChEBI" id="CHEBI:64076"/>
    </ligand>
</feature>
<evidence type="ECO:0000256" key="13">
    <source>
        <dbReference type="ARBA" id="ARBA00023268"/>
    </source>
</evidence>
<dbReference type="GO" id="GO:0005524">
    <property type="term" value="F:ATP binding"/>
    <property type="evidence" value="ECO:0007669"/>
    <property type="project" value="UniProtKB-UniRule"/>
</dbReference>
<feature type="binding site" evidence="17">
    <location>
        <position position="286"/>
    </location>
    <ligand>
        <name>(6S)-NADPHX</name>
        <dbReference type="ChEBI" id="CHEBI:64076"/>
    </ligand>
</feature>
<dbReference type="InterPro" id="IPR000631">
    <property type="entry name" value="CARKD"/>
</dbReference>
<dbReference type="SUPFAM" id="SSF64153">
    <property type="entry name" value="YjeF N-terminal domain-like"/>
    <property type="match status" value="1"/>
</dbReference>
<keyword evidence="5 18" id="KW-0479">Metal-binding</keyword>
<comment type="catalytic activity">
    <reaction evidence="16 17 19">
        <text>(6S)-NADPHX + ADP = AMP + phosphate + NADPH + H(+)</text>
        <dbReference type="Rhea" id="RHEA:32235"/>
        <dbReference type="ChEBI" id="CHEBI:15378"/>
        <dbReference type="ChEBI" id="CHEBI:43474"/>
        <dbReference type="ChEBI" id="CHEBI:57783"/>
        <dbReference type="ChEBI" id="CHEBI:64076"/>
        <dbReference type="ChEBI" id="CHEBI:456215"/>
        <dbReference type="ChEBI" id="CHEBI:456216"/>
        <dbReference type="EC" id="4.2.1.136"/>
    </reaction>
</comment>
<evidence type="ECO:0000256" key="6">
    <source>
        <dbReference type="ARBA" id="ARBA00022741"/>
    </source>
</evidence>
<evidence type="ECO:0000256" key="18">
    <source>
        <dbReference type="HAMAP-Rule" id="MF_01966"/>
    </source>
</evidence>
<dbReference type="Pfam" id="PF03853">
    <property type="entry name" value="YjeF_N"/>
    <property type="match status" value="1"/>
</dbReference>
<dbReference type="InterPro" id="IPR004443">
    <property type="entry name" value="YjeF_N_dom"/>
</dbReference>
<dbReference type="InterPro" id="IPR036652">
    <property type="entry name" value="YjeF_N_dom_sf"/>
</dbReference>
<keyword evidence="13" id="KW-0511">Multifunctional enzyme</keyword>
<dbReference type="HAMAP" id="MF_01966">
    <property type="entry name" value="NADHX_epimerase"/>
    <property type="match status" value="1"/>
</dbReference>
<comment type="function">
    <text evidence="17">Catalyzes the dehydration of the S-form of NAD(P)HX at the expense of ADP, which is converted to AMP. Together with NAD(P)HX epimerase, which catalyzes the epimerization of the S- and R-forms, the enzyme allows the repair of both epimers of NAD(P)HX, a damaged form of NAD(P)H that is a result of enzymatic or heat-dependent hydration.</text>
</comment>
<dbReference type="NCBIfam" id="TIGR00196">
    <property type="entry name" value="yjeF_cterm"/>
    <property type="match status" value="1"/>
</dbReference>
<feature type="binding site" evidence="17">
    <location>
        <position position="405"/>
    </location>
    <ligand>
        <name>(6S)-NADPHX</name>
        <dbReference type="ChEBI" id="CHEBI:64076"/>
    </ligand>
</feature>
<evidence type="ECO:0000256" key="19">
    <source>
        <dbReference type="PIRNR" id="PIRNR017184"/>
    </source>
</evidence>
<feature type="binding site" evidence="18">
    <location>
        <position position="150"/>
    </location>
    <ligand>
        <name>K(+)</name>
        <dbReference type="ChEBI" id="CHEBI:29103"/>
    </ligand>
</feature>
<evidence type="ECO:0000256" key="1">
    <source>
        <dbReference type="ARBA" id="ARBA00000013"/>
    </source>
</evidence>
<dbReference type="PROSITE" id="PS51383">
    <property type="entry name" value="YJEF_C_3"/>
    <property type="match status" value="1"/>
</dbReference>
<dbReference type="GO" id="GO:0110051">
    <property type="term" value="P:metabolite repair"/>
    <property type="evidence" value="ECO:0007669"/>
    <property type="project" value="TreeGrafter"/>
</dbReference>
<feature type="binding site" evidence="17">
    <location>
        <position position="469"/>
    </location>
    <ligand>
        <name>AMP</name>
        <dbReference type="ChEBI" id="CHEBI:456215"/>
    </ligand>
</feature>
<dbReference type="InterPro" id="IPR017953">
    <property type="entry name" value="Carbohydrate_kinase_pred_CS"/>
</dbReference>
<keyword evidence="10 17" id="KW-0520">NAD</keyword>
<evidence type="ECO:0000256" key="3">
    <source>
        <dbReference type="ARBA" id="ARBA00006001"/>
    </source>
</evidence>
<dbReference type="Pfam" id="PF01256">
    <property type="entry name" value="Carb_kinase"/>
    <property type="match status" value="1"/>
</dbReference>
<dbReference type="PROSITE" id="PS51385">
    <property type="entry name" value="YJEF_N"/>
    <property type="match status" value="1"/>
</dbReference>
<comment type="catalytic activity">
    <reaction evidence="1 18 19">
        <text>(6R)-NADHX = (6S)-NADHX</text>
        <dbReference type="Rhea" id="RHEA:32215"/>
        <dbReference type="ChEBI" id="CHEBI:64074"/>
        <dbReference type="ChEBI" id="CHEBI:64075"/>
        <dbReference type="EC" id="5.1.99.6"/>
    </reaction>
</comment>
<dbReference type="EC" id="4.2.1.136" evidence="19"/>
<dbReference type="Gene3D" id="3.40.1190.20">
    <property type="match status" value="1"/>
</dbReference>
<feature type="binding site" evidence="18">
    <location>
        <begin position="83"/>
        <end position="87"/>
    </location>
    <ligand>
        <name>(6S)-NADPHX</name>
        <dbReference type="ChEBI" id="CHEBI:64076"/>
    </ligand>
</feature>
<feature type="binding site" evidence="18">
    <location>
        <begin position="154"/>
        <end position="160"/>
    </location>
    <ligand>
        <name>(6S)-NADPHX</name>
        <dbReference type="ChEBI" id="CHEBI:64076"/>
    </ligand>
</feature>
<evidence type="ECO:0000313" key="23">
    <source>
        <dbReference type="Proteomes" id="UP000248790"/>
    </source>
</evidence>
<dbReference type="HAMAP" id="MF_01965">
    <property type="entry name" value="NADHX_dehydratase"/>
    <property type="match status" value="1"/>
</dbReference>
<proteinExistence type="inferred from homology"/>
<organism evidence="22 23">
    <name type="scientific">Larkinella arboricola</name>
    <dbReference type="NCBI Taxonomy" id="643671"/>
    <lineage>
        <taxon>Bacteria</taxon>
        <taxon>Pseudomonadati</taxon>
        <taxon>Bacteroidota</taxon>
        <taxon>Cytophagia</taxon>
        <taxon>Cytophagales</taxon>
        <taxon>Spirosomataceae</taxon>
        <taxon>Larkinella</taxon>
    </lineage>
</organism>
<comment type="function">
    <text evidence="14 19">Bifunctional enzyme that catalyzes the epimerization of the S- and R-forms of NAD(P)HX and the dehydration of the S-form of NAD(P)HX at the expense of ADP, which is converted to AMP. This allows the repair of both epimers of NAD(P)HX, a damaged form of NAD(P)H that is a result of enzymatic or heat-dependent hydration.</text>
</comment>
<evidence type="ECO:0000256" key="7">
    <source>
        <dbReference type="ARBA" id="ARBA00022840"/>
    </source>
</evidence>
<evidence type="ECO:0000256" key="17">
    <source>
        <dbReference type="HAMAP-Rule" id="MF_01965"/>
    </source>
</evidence>
<dbReference type="PIRSF" id="PIRSF017184">
    <property type="entry name" value="Nnr"/>
    <property type="match status" value="1"/>
</dbReference>
<keyword evidence="23" id="KW-1185">Reference proteome</keyword>
<comment type="catalytic activity">
    <reaction evidence="2 18 19">
        <text>(6R)-NADPHX = (6S)-NADPHX</text>
        <dbReference type="Rhea" id="RHEA:32227"/>
        <dbReference type="ChEBI" id="CHEBI:64076"/>
        <dbReference type="ChEBI" id="CHEBI:64077"/>
        <dbReference type="EC" id="5.1.99.6"/>
    </reaction>
</comment>
<evidence type="ECO:0000259" key="20">
    <source>
        <dbReference type="PROSITE" id="PS51383"/>
    </source>
</evidence>
<feature type="domain" description="YjeF N-terminal" evidence="21">
    <location>
        <begin position="35"/>
        <end position="241"/>
    </location>
</feature>
<evidence type="ECO:0000256" key="16">
    <source>
        <dbReference type="ARBA" id="ARBA00049209"/>
    </source>
</evidence>
<evidence type="ECO:0000256" key="5">
    <source>
        <dbReference type="ARBA" id="ARBA00022723"/>
    </source>
</evidence>
<accession>A0A327X0B3</accession>
<dbReference type="EMBL" id="QLMC01000002">
    <property type="protein sequence ID" value="RAJ99795.1"/>
    <property type="molecule type" value="Genomic_DNA"/>
</dbReference>
<comment type="similarity">
    <text evidence="17">Belongs to the NnrD/CARKD family.</text>
</comment>
<evidence type="ECO:0000256" key="14">
    <source>
        <dbReference type="ARBA" id="ARBA00025153"/>
    </source>
</evidence>
<reference evidence="22 23" key="1">
    <citation type="submission" date="2018-06" db="EMBL/GenBank/DDBJ databases">
        <title>Genomic Encyclopedia of Archaeal and Bacterial Type Strains, Phase II (KMG-II): from individual species to whole genera.</title>
        <authorList>
            <person name="Goeker M."/>
        </authorList>
    </citation>
    <scope>NUCLEOTIDE SEQUENCE [LARGE SCALE GENOMIC DNA]</scope>
    <source>
        <strain evidence="22 23">DSM 21851</strain>
    </source>
</reference>
<dbReference type="GO" id="GO:0052855">
    <property type="term" value="F:ADP-dependent NAD(P)H-hydrate dehydratase activity"/>
    <property type="evidence" value="ECO:0007669"/>
    <property type="project" value="UniProtKB-UniRule"/>
</dbReference>
<evidence type="ECO:0000313" key="22">
    <source>
        <dbReference type="EMBL" id="RAJ99795.1"/>
    </source>
</evidence>
<dbReference type="GO" id="GO:0046872">
    <property type="term" value="F:metal ion binding"/>
    <property type="evidence" value="ECO:0007669"/>
    <property type="project" value="UniProtKB-UniRule"/>
</dbReference>
<comment type="caution">
    <text evidence="18">Lacks conserved residue(s) required for the propagation of feature annotation.</text>
</comment>
<evidence type="ECO:0000256" key="2">
    <source>
        <dbReference type="ARBA" id="ARBA00000909"/>
    </source>
</evidence>
<evidence type="ECO:0000256" key="11">
    <source>
        <dbReference type="ARBA" id="ARBA00023235"/>
    </source>
</evidence>
<dbReference type="CDD" id="cd01171">
    <property type="entry name" value="YXKO-related"/>
    <property type="match status" value="1"/>
</dbReference>
<comment type="cofactor">
    <cofactor evidence="18 19">
        <name>K(+)</name>
        <dbReference type="ChEBI" id="CHEBI:29103"/>
    </cofactor>
    <text evidence="18 19">Binds 1 potassium ion per subunit.</text>
</comment>
<comment type="similarity">
    <text evidence="4 19">In the C-terminal section; belongs to the NnrD/CARKD family.</text>
</comment>
<dbReference type="PROSITE" id="PS01050">
    <property type="entry name" value="YJEF_C_2"/>
    <property type="match status" value="1"/>
</dbReference>
<dbReference type="InterPro" id="IPR029056">
    <property type="entry name" value="Ribokinase-like"/>
</dbReference>
<keyword evidence="11 18" id="KW-0413">Isomerase</keyword>
<keyword evidence="8 17" id="KW-0521">NADP</keyword>
<keyword evidence="12 17" id="KW-0456">Lyase</keyword>
<dbReference type="NCBIfam" id="TIGR00197">
    <property type="entry name" value="yjeF_nterm"/>
    <property type="match status" value="1"/>
</dbReference>
<dbReference type="Proteomes" id="UP000248790">
    <property type="component" value="Unassembled WGS sequence"/>
</dbReference>
<sequence length="525" mass="57820">MDERLDADEVFSYFATTTPYPVNFSLMKILNVEQTRALDQYTIEHEPVAPINLMERAAQAFTDWYTARFDKDRPVRVFCGLGNNGGDGLAIARLLTQLEYKVQTYVVRYAPRESEDFMHNHRRLKLIAPISYIENERDIPVIRNREVVIDAILGSGLSRTTEGIVQSAIDAINHSPATVVAVDIASGLFADAANGPNATIIQPDYTVTFQLPKLAFMLPSQSQYVGEWHVVDINLSRTFMDRTPTTYFYTTEREIRHLLRPRNRFSHKGSFGHALLFAGSYGKMGAAVLASRACLRSGVGLLSVQVPRCGYDIIQTTVPEAMCQPDGHQHILTGQSELEEIDLSKYAAIGVGPGIGTAPETLAMLTKLLSDAQKPLVIDADALNLIAQNRELIAKIPKNSILTPHPKEFERLTRRWTSDYDKLGLLRDFAQRNRLVVVLKGAHSAIATADGTTHFNSTGNPGMSTGGTGDVLTGILTGLLAQGYDPVEAAVLGVFEHGRAGDRVANQRGQIGLTAQDIIESLRWD</sequence>
<comment type="caution">
    <text evidence="22">The sequence shown here is derived from an EMBL/GenBank/DDBJ whole genome shotgun (WGS) entry which is preliminary data.</text>
</comment>
<feature type="binding site" evidence="18">
    <location>
        <position position="186"/>
    </location>
    <ligand>
        <name>K(+)</name>
        <dbReference type="ChEBI" id="CHEBI:29103"/>
    </ligand>
</feature>
<protein>
    <recommendedName>
        <fullName evidence="19">Bifunctional NAD(P)H-hydrate repair enzyme</fullName>
    </recommendedName>
    <alternativeName>
        <fullName evidence="19">Nicotinamide nucleotide repair protein</fullName>
    </alternativeName>
    <domain>
        <recommendedName>
            <fullName evidence="19">ADP-dependent (S)-NAD(P)H-hydrate dehydratase</fullName>
            <ecNumber evidence="19">4.2.1.136</ecNumber>
        </recommendedName>
        <alternativeName>
            <fullName evidence="19">ADP-dependent NAD(P)HX dehydratase</fullName>
        </alternativeName>
    </domain>
    <domain>
        <recommendedName>
            <fullName evidence="19">NAD(P)H-hydrate epimerase</fullName>
            <ecNumber evidence="19">5.1.99.6</ecNumber>
        </recommendedName>
    </domain>
</protein>
<dbReference type="EC" id="5.1.99.6" evidence="19"/>
<evidence type="ECO:0000256" key="9">
    <source>
        <dbReference type="ARBA" id="ARBA00022958"/>
    </source>
</evidence>
<dbReference type="PANTHER" id="PTHR12592">
    <property type="entry name" value="ATP-DEPENDENT (S)-NAD(P)H-HYDRATE DEHYDRATASE FAMILY MEMBER"/>
    <property type="match status" value="1"/>
</dbReference>
<feature type="binding site" evidence="17">
    <location>
        <position position="470"/>
    </location>
    <ligand>
        <name>(6S)-NADPHX</name>
        <dbReference type="ChEBI" id="CHEBI:64076"/>
    </ligand>
</feature>
<feature type="binding site" evidence="17">
    <location>
        <position position="354"/>
    </location>
    <ligand>
        <name>(6S)-NADPHX</name>
        <dbReference type="ChEBI" id="CHEBI:64076"/>
    </ligand>
</feature>
<keyword evidence="9 18" id="KW-0630">Potassium</keyword>